<dbReference type="Proteomes" id="UP001589828">
    <property type="component" value="Unassembled WGS sequence"/>
</dbReference>
<evidence type="ECO:0000256" key="1">
    <source>
        <dbReference type="SAM" id="Phobius"/>
    </source>
</evidence>
<keyword evidence="1" id="KW-0472">Membrane</keyword>
<proteinExistence type="predicted"/>
<evidence type="ECO:0008006" key="4">
    <source>
        <dbReference type="Google" id="ProtNLM"/>
    </source>
</evidence>
<comment type="caution">
    <text evidence="2">The sequence shown here is derived from an EMBL/GenBank/DDBJ whole genome shotgun (WGS) entry which is preliminary data.</text>
</comment>
<sequence>MINKQPQNQSPAAIVKTLNIIHMALAAGQILFAAVTFIIPKNPVKGPGNDMLIYIAPVLAITCFIAGHILFLKLLSNIRRDTSLKAKLIAYQSATIIRLALLEGPSLFNIIGFLLTGKLIFLAISGALVAYFIYLRPSRQKIEDDLNLDYEEKAELDGVNKVY</sequence>
<keyword evidence="1" id="KW-0812">Transmembrane</keyword>
<keyword evidence="1" id="KW-1133">Transmembrane helix</keyword>
<name>A0ABV6LE10_9SPHI</name>
<organism evidence="2 3">
    <name type="scientific">Mucilaginibacter angelicae</name>
    <dbReference type="NCBI Taxonomy" id="869718"/>
    <lineage>
        <taxon>Bacteria</taxon>
        <taxon>Pseudomonadati</taxon>
        <taxon>Bacteroidota</taxon>
        <taxon>Sphingobacteriia</taxon>
        <taxon>Sphingobacteriales</taxon>
        <taxon>Sphingobacteriaceae</taxon>
        <taxon>Mucilaginibacter</taxon>
    </lineage>
</organism>
<evidence type="ECO:0000313" key="3">
    <source>
        <dbReference type="Proteomes" id="UP001589828"/>
    </source>
</evidence>
<dbReference type="EMBL" id="JBHLTS010000075">
    <property type="protein sequence ID" value="MFC0517703.1"/>
    <property type="molecule type" value="Genomic_DNA"/>
</dbReference>
<feature type="transmembrane region" description="Helical" evidence="1">
    <location>
        <begin position="51"/>
        <end position="72"/>
    </location>
</feature>
<dbReference type="RefSeq" id="WP_377025442.1">
    <property type="nucleotide sequence ID" value="NZ_JBHLTS010000075.1"/>
</dbReference>
<protein>
    <recommendedName>
        <fullName evidence="4">DUF2975 domain-containing protein</fullName>
    </recommendedName>
</protein>
<reference evidence="2 3" key="1">
    <citation type="submission" date="2024-09" db="EMBL/GenBank/DDBJ databases">
        <authorList>
            <person name="Sun Q."/>
            <person name="Mori K."/>
        </authorList>
    </citation>
    <scope>NUCLEOTIDE SEQUENCE [LARGE SCALE GENOMIC DNA]</scope>
    <source>
        <strain evidence="2 3">NCAIM B.02415</strain>
    </source>
</reference>
<evidence type="ECO:0000313" key="2">
    <source>
        <dbReference type="EMBL" id="MFC0517703.1"/>
    </source>
</evidence>
<feature type="transmembrane region" description="Helical" evidence="1">
    <location>
        <begin position="107"/>
        <end position="134"/>
    </location>
</feature>
<keyword evidence="3" id="KW-1185">Reference proteome</keyword>
<accession>A0ABV6LE10</accession>
<gene>
    <name evidence="2" type="ORF">ACFFGT_26050</name>
</gene>
<feature type="transmembrane region" description="Helical" evidence="1">
    <location>
        <begin position="20"/>
        <end position="39"/>
    </location>
</feature>